<dbReference type="Proteomes" id="UP000685013">
    <property type="component" value="Chromosome 9"/>
</dbReference>
<dbReference type="EMBL" id="JAGKQH010000009">
    <property type="protein sequence ID" value="KAG6591982.1"/>
    <property type="molecule type" value="Genomic_DNA"/>
</dbReference>
<name>A0AAV6N5W7_9ROSI</name>
<evidence type="ECO:0000313" key="1">
    <source>
        <dbReference type="EMBL" id="KAG6591982.1"/>
    </source>
</evidence>
<keyword evidence="2" id="KW-1185">Reference proteome</keyword>
<organism evidence="1 2">
    <name type="scientific">Cucurbita argyrosperma subsp. sororia</name>
    <dbReference type="NCBI Taxonomy" id="37648"/>
    <lineage>
        <taxon>Eukaryota</taxon>
        <taxon>Viridiplantae</taxon>
        <taxon>Streptophyta</taxon>
        <taxon>Embryophyta</taxon>
        <taxon>Tracheophyta</taxon>
        <taxon>Spermatophyta</taxon>
        <taxon>Magnoliopsida</taxon>
        <taxon>eudicotyledons</taxon>
        <taxon>Gunneridae</taxon>
        <taxon>Pentapetalae</taxon>
        <taxon>rosids</taxon>
        <taxon>fabids</taxon>
        <taxon>Cucurbitales</taxon>
        <taxon>Cucurbitaceae</taxon>
        <taxon>Cucurbiteae</taxon>
        <taxon>Cucurbita</taxon>
    </lineage>
</organism>
<sequence length="113" mass="12470">MAKALASFAKMAVAFLFLFALMLSMNGNLRYFSLSLRYFFEMDGSSGWWRQRCARGGARRGQGGAGTRAIAIDNARIGKVPNKELAMPNFLEGLVFATSTVEDLMIIFISSPF</sequence>
<proteinExistence type="predicted"/>
<accession>A0AAV6N5W7</accession>
<gene>
    <name evidence="1" type="ORF">SDJN03_14328</name>
</gene>
<feature type="non-terminal residue" evidence="1">
    <location>
        <position position="1"/>
    </location>
</feature>
<evidence type="ECO:0000313" key="2">
    <source>
        <dbReference type="Proteomes" id="UP000685013"/>
    </source>
</evidence>
<comment type="caution">
    <text evidence="1">The sequence shown here is derived from an EMBL/GenBank/DDBJ whole genome shotgun (WGS) entry which is preliminary data.</text>
</comment>
<dbReference type="AlphaFoldDB" id="A0AAV6N5W7"/>
<reference evidence="1 2" key="1">
    <citation type="journal article" date="2021" name="Hortic Res">
        <title>The domestication of Cucurbita argyrosperma as revealed by the genome of its wild relative.</title>
        <authorList>
            <person name="Barrera-Redondo J."/>
            <person name="Sanchez-de la Vega G."/>
            <person name="Aguirre-Liguori J.A."/>
            <person name="Castellanos-Morales G."/>
            <person name="Gutierrez-Guerrero Y.T."/>
            <person name="Aguirre-Dugua X."/>
            <person name="Aguirre-Planter E."/>
            <person name="Tenaillon M.I."/>
            <person name="Lira-Saade R."/>
            <person name="Eguiarte L.E."/>
        </authorList>
    </citation>
    <scope>NUCLEOTIDE SEQUENCE [LARGE SCALE GENOMIC DNA]</scope>
    <source>
        <strain evidence="1">JBR-2021</strain>
    </source>
</reference>
<protein>
    <submittedName>
        <fullName evidence="1">Uncharacterized protein</fullName>
    </submittedName>
</protein>